<keyword evidence="1" id="KW-1133">Transmembrane helix</keyword>
<dbReference type="AlphaFoldDB" id="A0A0K0H988"/>
<organism evidence="2 3">
    <name type="scientific">Salmonella bongori (strain ATCC 43975 / DSM 13772 / NCTC 12419)</name>
    <dbReference type="NCBI Taxonomy" id="218493"/>
    <lineage>
        <taxon>Bacteria</taxon>
        <taxon>Pseudomonadati</taxon>
        <taxon>Pseudomonadota</taxon>
        <taxon>Gammaproteobacteria</taxon>
        <taxon>Enterobacterales</taxon>
        <taxon>Enterobacteriaceae</taxon>
        <taxon>Salmonella</taxon>
    </lineage>
</organism>
<dbReference type="Proteomes" id="UP000000289">
    <property type="component" value="Chromosome"/>
</dbReference>
<keyword evidence="1" id="KW-0812">Transmembrane</keyword>
<protein>
    <submittedName>
        <fullName evidence="2">Hypothetical phage-related membrane protein</fullName>
    </submittedName>
</protein>
<keyword evidence="1" id="KW-0472">Membrane</keyword>
<proteinExistence type="predicted"/>
<accession>A0A0K0H988</accession>
<name>A0A0K0H988_SALBC</name>
<sequence>MTQTGIRGYIPGTPAKSGVGIGVPDVKRRHQTRQRLFYCRLHSHIFALWWAVWGRRNPRRFLLPGYANPAQFTTHRLASLVVIISVKRELP</sequence>
<reference evidence="2 3" key="1">
    <citation type="journal article" date="2011" name="PLoS Pathog.">
        <title>Salmonella bongori provides insights into the evolution of the Salmonellae.</title>
        <authorList>
            <person name="Fookes M."/>
            <person name="Schroeder G.N."/>
            <person name="Langridge G.C."/>
            <person name="Blondel C.J."/>
            <person name="Mammina C."/>
            <person name="Connor T.R."/>
            <person name="Seth-Smith H."/>
            <person name="Vernikos G.S."/>
            <person name="Robinson K.S."/>
            <person name="Sanders M."/>
            <person name="Petty N.K."/>
            <person name="Kingsley R.A."/>
            <person name="Baumler A.J."/>
            <person name="Nuccio S.P."/>
            <person name="Contreras I."/>
            <person name="Santiviago C.A."/>
            <person name="Maskell D."/>
            <person name="Barrow P."/>
            <person name="Humphrey T."/>
            <person name="Nastasi A."/>
            <person name="Roberts M."/>
            <person name="Frankel G."/>
            <person name="Parkhill J."/>
            <person name="Dougan G."/>
            <person name="Thomson N.R."/>
        </authorList>
    </citation>
    <scope>NUCLEOTIDE SEQUENCE [LARGE SCALE GENOMIC DNA]</scope>
    <source>
        <strain evidence="3">ATCC 43975 / DSM 13772 / NCTC 12419</strain>
    </source>
</reference>
<dbReference type="EMBL" id="FR877557">
    <property type="protein sequence ID" value="CCC30003.1"/>
    <property type="molecule type" value="Genomic_DNA"/>
</dbReference>
<gene>
    <name evidence="2" type="ordered locus">SBG_0906</name>
</gene>
<evidence type="ECO:0000256" key="1">
    <source>
        <dbReference type="SAM" id="Phobius"/>
    </source>
</evidence>
<evidence type="ECO:0000313" key="2">
    <source>
        <dbReference type="EMBL" id="CCC30003.1"/>
    </source>
</evidence>
<evidence type="ECO:0000313" key="3">
    <source>
        <dbReference type="Proteomes" id="UP000000289"/>
    </source>
</evidence>
<dbReference type="KEGG" id="sbg:SBG_0906"/>
<feature type="transmembrane region" description="Helical" evidence="1">
    <location>
        <begin position="37"/>
        <end position="53"/>
    </location>
</feature>